<name>A0A5N5Q5W3_9AGAM</name>
<accession>A0A5N5Q5W3</accession>
<sequence length="185" mass="21152">MSKGSRQRTNQVARDLYEHPQFGFLFWLSQDCKEGPDTLVGHTIFCWHHFISFGVSALSDFVQWHQMGLQVEPMVRALELEIFCQAVGALQLLYLPEEQQGAEPEEKEPPKSIEVYVQEEVTVQEEPWVNMAGSEEVSWQTGQVWTGEEEHWDGWGLSPAELRDLERNGVDFEAIAANWTGAVDE</sequence>
<keyword evidence="2" id="KW-1185">Reference proteome</keyword>
<dbReference type="AlphaFoldDB" id="A0A5N5Q5W3"/>
<evidence type="ECO:0000313" key="1">
    <source>
        <dbReference type="EMBL" id="KAB5587372.1"/>
    </source>
</evidence>
<gene>
    <name evidence="1" type="ORF">CTheo_9192</name>
</gene>
<reference evidence="1 2" key="1">
    <citation type="journal article" date="2019" name="Fungal Biol. Biotechnol.">
        <title>Draft genome sequence of fastidious pathogen Ceratobasidium theobromae, which causes vascular-streak dieback in Theobroma cacao.</title>
        <authorList>
            <person name="Ali S.S."/>
            <person name="Asman A."/>
            <person name="Shao J."/>
            <person name="Firmansyah A.P."/>
            <person name="Susilo A.W."/>
            <person name="Rosmana A."/>
            <person name="McMahon P."/>
            <person name="Junaid M."/>
            <person name="Guest D."/>
            <person name="Kheng T.Y."/>
            <person name="Meinhardt L.W."/>
            <person name="Bailey B.A."/>
        </authorList>
    </citation>
    <scope>NUCLEOTIDE SEQUENCE [LARGE SCALE GENOMIC DNA]</scope>
    <source>
        <strain evidence="1 2">CT2</strain>
    </source>
</reference>
<organism evidence="1 2">
    <name type="scientific">Ceratobasidium theobromae</name>
    <dbReference type="NCBI Taxonomy" id="1582974"/>
    <lineage>
        <taxon>Eukaryota</taxon>
        <taxon>Fungi</taxon>
        <taxon>Dikarya</taxon>
        <taxon>Basidiomycota</taxon>
        <taxon>Agaricomycotina</taxon>
        <taxon>Agaricomycetes</taxon>
        <taxon>Cantharellales</taxon>
        <taxon>Ceratobasidiaceae</taxon>
        <taxon>Ceratobasidium</taxon>
    </lineage>
</organism>
<proteinExistence type="predicted"/>
<protein>
    <submittedName>
        <fullName evidence="1">Uncharacterized protein</fullName>
    </submittedName>
</protein>
<dbReference type="Proteomes" id="UP000383932">
    <property type="component" value="Unassembled WGS sequence"/>
</dbReference>
<dbReference type="EMBL" id="SSOP01001164">
    <property type="protein sequence ID" value="KAB5587372.1"/>
    <property type="molecule type" value="Genomic_DNA"/>
</dbReference>
<comment type="caution">
    <text evidence="1">The sequence shown here is derived from an EMBL/GenBank/DDBJ whole genome shotgun (WGS) entry which is preliminary data.</text>
</comment>
<evidence type="ECO:0000313" key="2">
    <source>
        <dbReference type="Proteomes" id="UP000383932"/>
    </source>
</evidence>